<dbReference type="GO" id="GO:0006310">
    <property type="term" value="P:DNA recombination"/>
    <property type="evidence" value="ECO:0007669"/>
    <property type="project" value="UniProtKB-UniRule"/>
</dbReference>
<evidence type="ECO:0000256" key="15">
    <source>
        <dbReference type="ARBA" id="ARBA00034617"/>
    </source>
</evidence>
<dbReference type="PROSITE" id="PS51192">
    <property type="entry name" value="HELICASE_ATP_BIND_1"/>
    <property type="match status" value="1"/>
</dbReference>
<dbReference type="CDD" id="cd18794">
    <property type="entry name" value="SF2_C_RecQ"/>
    <property type="match status" value="1"/>
</dbReference>
<name>C9LP34_9FIRM</name>
<comment type="similarity">
    <text evidence="3">Belongs to the helicase family. RecQ subfamily.</text>
</comment>
<dbReference type="InterPro" id="IPR004589">
    <property type="entry name" value="DNA_helicase_ATP-dep_RecQ"/>
</dbReference>
<dbReference type="InterPro" id="IPR002464">
    <property type="entry name" value="DNA/RNA_helicase_DEAH_CS"/>
</dbReference>
<keyword evidence="9" id="KW-0862">Zinc</keyword>
<keyword evidence="7 20" id="KW-0378">Hydrolase</keyword>
<dbReference type="GO" id="GO:0046872">
    <property type="term" value="F:metal ion binding"/>
    <property type="evidence" value="ECO:0007669"/>
    <property type="project" value="UniProtKB-KW"/>
</dbReference>
<dbReference type="Gene3D" id="3.40.50.300">
    <property type="entry name" value="P-loop containing nucleotide triphosphate hydrolases"/>
    <property type="match status" value="2"/>
</dbReference>
<dbReference type="Pfam" id="PF00271">
    <property type="entry name" value="Helicase_C"/>
    <property type="match status" value="1"/>
</dbReference>
<dbReference type="Gene3D" id="1.10.10.10">
    <property type="entry name" value="Winged helix-like DNA-binding domain superfamily/Winged helix DNA-binding domain"/>
    <property type="match status" value="1"/>
</dbReference>
<feature type="domain" description="HRDC" evidence="17">
    <location>
        <begin position="523"/>
        <end position="603"/>
    </location>
</feature>
<dbReference type="PROSITE" id="PS50967">
    <property type="entry name" value="HRDC"/>
    <property type="match status" value="2"/>
</dbReference>
<evidence type="ECO:0000256" key="6">
    <source>
        <dbReference type="ARBA" id="ARBA00022763"/>
    </source>
</evidence>
<dbReference type="InterPro" id="IPR044876">
    <property type="entry name" value="HRDC_dom_sf"/>
</dbReference>
<dbReference type="SMART" id="SM00487">
    <property type="entry name" value="DEXDc"/>
    <property type="match status" value="1"/>
</dbReference>
<keyword evidence="21" id="KW-1185">Reference proteome</keyword>
<dbReference type="PANTHER" id="PTHR13710:SF105">
    <property type="entry name" value="ATP-DEPENDENT DNA HELICASE Q1"/>
    <property type="match status" value="1"/>
</dbReference>
<keyword evidence="14" id="KW-0413">Isomerase</keyword>
<dbReference type="Pfam" id="PF00570">
    <property type="entry name" value="HRDC"/>
    <property type="match status" value="2"/>
</dbReference>
<dbReference type="GO" id="GO:0006260">
    <property type="term" value="P:DNA replication"/>
    <property type="evidence" value="ECO:0007669"/>
    <property type="project" value="InterPro"/>
</dbReference>
<keyword evidence="6" id="KW-0227">DNA damage</keyword>
<dbReference type="Pfam" id="PF16124">
    <property type="entry name" value="RecQ_Zn_bind"/>
    <property type="match status" value="1"/>
</dbReference>
<evidence type="ECO:0000256" key="11">
    <source>
        <dbReference type="ARBA" id="ARBA00023125"/>
    </source>
</evidence>
<keyword evidence="4" id="KW-0479">Metal-binding</keyword>
<keyword evidence="11" id="KW-0238">DNA-binding</keyword>
<dbReference type="InterPro" id="IPR014001">
    <property type="entry name" value="Helicase_ATP-bd"/>
</dbReference>
<dbReference type="GO" id="GO:0005524">
    <property type="term" value="F:ATP binding"/>
    <property type="evidence" value="ECO:0007669"/>
    <property type="project" value="UniProtKB-KW"/>
</dbReference>
<dbReference type="HOGENOM" id="CLU_001103_14_3_9"/>
<dbReference type="GO" id="GO:0030894">
    <property type="term" value="C:replisome"/>
    <property type="evidence" value="ECO:0007669"/>
    <property type="project" value="TreeGrafter"/>
</dbReference>
<evidence type="ECO:0000313" key="21">
    <source>
        <dbReference type="Proteomes" id="UP000004736"/>
    </source>
</evidence>
<keyword evidence="13" id="KW-0234">DNA repair</keyword>
<dbReference type="GeneID" id="78277917"/>
<dbReference type="eggNOG" id="COG0514">
    <property type="taxonomic scope" value="Bacteria"/>
</dbReference>
<dbReference type="STRING" id="592028.GCWU000321_01308"/>
<dbReference type="InterPro" id="IPR036388">
    <property type="entry name" value="WH-like_DNA-bd_sf"/>
</dbReference>
<evidence type="ECO:0000256" key="4">
    <source>
        <dbReference type="ARBA" id="ARBA00022723"/>
    </source>
</evidence>
<dbReference type="SMART" id="SM00956">
    <property type="entry name" value="RQC"/>
    <property type="match status" value="1"/>
</dbReference>
<protein>
    <recommendedName>
        <fullName evidence="16">DNA helicase RecQ</fullName>
        <ecNumber evidence="16">5.6.2.4</ecNumber>
    </recommendedName>
</protein>
<evidence type="ECO:0000256" key="12">
    <source>
        <dbReference type="ARBA" id="ARBA00023172"/>
    </source>
</evidence>
<comment type="catalytic activity">
    <reaction evidence="15">
        <text>Couples ATP hydrolysis with the unwinding of duplex DNA by translocating in the 3'-5' direction.</text>
        <dbReference type="EC" id="5.6.2.4"/>
    </reaction>
</comment>
<dbReference type="PANTHER" id="PTHR13710">
    <property type="entry name" value="DNA HELICASE RECQ FAMILY MEMBER"/>
    <property type="match status" value="1"/>
</dbReference>
<dbReference type="OrthoDB" id="9763310at2"/>
<dbReference type="InterPro" id="IPR032284">
    <property type="entry name" value="RecQ_Zn-bd"/>
</dbReference>
<comment type="cofactor">
    <cofactor evidence="2">
        <name>Zn(2+)</name>
        <dbReference type="ChEBI" id="CHEBI:29105"/>
    </cofactor>
</comment>
<dbReference type="GO" id="GO:0043138">
    <property type="term" value="F:3'-5' DNA helicase activity"/>
    <property type="evidence" value="ECO:0007669"/>
    <property type="project" value="UniProtKB-EC"/>
</dbReference>
<evidence type="ECO:0000259" key="19">
    <source>
        <dbReference type="PROSITE" id="PS51194"/>
    </source>
</evidence>
<dbReference type="AlphaFoldDB" id="C9LP34"/>
<evidence type="ECO:0000313" key="20">
    <source>
        <dbReference type="EMBL" id="EEW97320.1"/>
    </source>
</evidence>
<dbReference type="GO" id="GO:0009378">
    <property type="term" value="F:four-way junction helicase activity"/>
    <property type="evidence" value="ECO:0007669"/>
    <property type="project" value="TreeGrafter"/>
</dbReference>
<dbReference type="PROSITE" id="PS51194">
    <property type="entry name" value="HELICASE_CTER"/>
    <property type="match status" value="1"/>
</dbReference>
<dbReference type="InterPro" id="IPR036390">
    <property type="entry name" value="WH_DNA-bd_sf"/>
</dbReference>
<dbReference type="Pfam" id="PF00270">
    <property type="entry name" value="DEAD"/>
    <property type="match status" value="1"/>
</dbReference>
<evidence type="ECO:0000256" key="8">
    <source>
        <dbReference type="ARBA" id="ARBA00022806"/>
    </source>
</evidence>
<gene>
    <name evidence="20" type="primary">recQ</name>
    <name evidence="20" type="ORF">GCWU000321_01308</name>
</gene>
<evidence type="ECO:0000256" key="14">
    <source>
        <dbReference type="ARBA" id="ARBA00023235"/>
    </source>
</evidence>
<dbReference type="NCBIfam" id="TIGR00614">
    <property type="entry name" value="recQ_fam"/>
    <property type="match status" value="1"/>
</dbReference>
<dbReference type="GO" id="GO:0043590">
    <property type="term" value="C:bacterial nucleoid"/>
    <property type="evidence" value="ECO:0007669"/>
    <property type="project" value="TreeGrafter"/>
</dbReference>
<dbReference type="PROSITE" id="PS00690">
    <property type="entry name" value="DEAH_ATP_HELICASE"/>
    <property type="match status" value="1"/>
</dbReference>
<evidence type="ECO:0000256" key="16">
    <source>
        <dbReference type="NCBIfam" id="TIGR01389"/>
    </source>
</evidence>
<dbReference type="Proteomes" id="UP000004736">
    <property type="component" value="Unassembled WGS sequence"/>
</dbReference>
<evidence type="ECO:0000256" key="2">
    <source>
        <dbReference type="ARBA" id="ARBA00001947"/>
    </source>
</evidence>
<dbReference type="GO" id="GO:0003677">
    <property type="term" value="F:DNA binding"/>
    <property type="evidence" value="ECO:0007669"/>
    <property type="project" value="UniProtKB-KW"/>
</dbReference>
<dbReference type="InterPro" id="IPR010997">
    <property type="entry name" value="HRDC-like_sf"/>
</dbReference>
<dbReference type="InterPro" id="IPR002121">
    <property type="entry name" value="HRDC_dom"/>
</dbReference>
<dbReference type="InterPro" id="IPR011545">
    <property type="entry name" value="DEAD/DEAH_box_helicase_dom"/>
</dbReference>
<dbReference type="GO" id="GO:0016787">
    <property type="term" value="F:hydrolase activity"/>
    <property type="evidence" value="ECO:0007669"/>
    <property type="project" value="UniProtKB-KW"/>
</dbReference>
<evidence type="ECO:0000256" key="7">
    <source>
        <dbReference type="ARBA" id="ARBA00022801"/>
    </source>
</evidence>
<dbReference type="InterPro" id="IPR001650">
    <property type="entry name" value="Helicase_C-like"/>
</dbReference>
<feature type="domain" description="Helicase C-terminal" evidence="19">
    <location>
        <begin position="213"/>
        <end position="361"/>
    </location>
</feature>
<evidence type="ECO:0000259" key="18">
    <source>
        <dbReference type="PROSITE" id="PS51192"/>
    </source>
</evidence>
<dbReference type="Gene3D" id="1.10.150.80">
    <property type="entry name" value="HRDC domain"/>
    <property type="match status" value="2"/>
</dbReference>
<dbReference type="GO" id="GO:0005737">
    <property type="term" value="C:cytoplasm"/>
    <property type="evidence" value="ECO:0007669"/>
    <property type="project" value="TreeGrafter"/>
</dbReference>
<proteinExistence type="inferred from homology"/>
<comment type="caution">
    <text evidence="20">The sequence shown here is derived from an EMBL/GenBank/DDBJ whole genome shotgun (WGS) entry which is preliminary data.</text>
</comment>
<dbReference type="SUPFAM" id="SSF46785">
    <property type="entry name" value="Winged helix' DNA-binding domain"/>
    <property type="match status" value="1"/>
</dbReference>
<dbReference type="InterPro" id="IPR027417">
    <property type="entry name" value="P-loop_NTPase"/>
</dbReference>
<evidence type="ECO:0000256" key="10">
    <source>
        <dbReference type="ARBA" id="ARBA00022840"/>
    </source>
</evidence>
<reference evidence="20" key="1">
    <citation type="submission" date="2009-09" db="EMBL/GenBank/DDBJ databases">
        <authorList>
            <person name="Weinstock G."/>
            <person name="Sodergren E."/>
            <person name="Clifton S."/>
            <person name="Fulton L."/>
            <person name="Fulton B."/>
            <person name="Courtney L."/>
            <person name="Fronick C."/>
            <person name="Harrison M."/>
            <person name="Strong C."/>
            <person name="Farmer C."/>
            <person name="Delahaunty K."/>
            <person name="Markovic C."/>
            <person name="Hall O."/>
            <person name="Minx P."/>
            <person name="Tomlinson C."/>
            <person name="Mitreva M."/>
            <person name="Nelson J."/>
            <person name="Hou S."/>
            <person name="Wollam A."/>
            <person name="Pepin K.H."/>
            <person name="Johnson M."/>
            <person name="Bhonagiri V."/>
            <person name="Nash W.E."/>
            <person name="Warren W."/>
            <person name="Chinwalla A."/>
            <person name="Mardis E.R."/>
            <person name="Wilson R.K."/>
        </authorList>
    </citation>
    <scope>NUCLEOTIDE SEQUENCE [LARGE SCALE GENOMIC DNA]</scope>
    <source>
        <strain evidence="20">DSM 15470</strain>
    </source>
</reference>
<dbReference type="NCBIfam" id="TIGR01389">
    <property type="entry name" value="recQ"/>
    <property type="match status" value="1"/>
</dbReference>
<dbReference type="EMBL" id="ACIM02000001">
    <property type="protein sequence ID" value="EEW97320.1"/>
    <property type="molecule type" value="Genomic_DNA"/>
</dbReference>
<evidence type="ECO:0000259" key="17">
    <source>
        <dbReference type="PROSITE" id="PS50967"/>
    </source>
</evidence>
<dbReference type="FunFam" id="3.40.50.300:FF:001389">
    <property type="entry name" value="ATP-dependent DNA helicase RecQ"/>
    <property type="match status" value="1"/>
</dbReference>
<dbReference type="GO" id="GO:0009432">
    <property type="term" value="P:SOS response"/>
    <property type="evidence" value="ECO:0007669"/>
    <property type="project" value="UniProtKB-UniRule"/>
</dbReference>
<evidence type="ECO:0000256" key="9">
    <source>
        <dbReference type="ARBA" id="ARBA00022833"/>
    </source>
</evidence>
<organism evidence="20 21">
    <name type="scientific">Dialister invisus DSM 15470</name>
    <dbReference type="NCBI Taxonomy" id="592028"/>
    <lineage>
        <taxon>Bacteria</taxon>
        <taxon>Bacillati</taxon>
        <taxon>Bacillota</taxon>
        <taxon>Negativicutes</taxon>
        <taxon>Veillonellales</taxon>
        <taxon>Veillonellaceae</taxon>
        <taxon>Dialister</taxon>
    </lineage>
</organism>
<keyword evidence="12" id="KW-0233">DNA recombination</keyword>
<feature type="domain" description="HRDC" evidence="17">
    <location>
        <begin position="607"/>
        <end position="687"/>
    </location>
</feature>
<accession>C9LP34</accession>
<dbReference type="EC" id="5.6.2.4" evidence="16"/>
<dbReference type="SUPFAM" id="SSF52540">
    <property type="entry name" value="P-loop containing nucleoside triphosphate hydrolases"/>
    <property type="match status" value="1"/>
</dbReference>
<dbReference type="SUPFAM" id="SSF47819">
    <property type="entry name" value="HRDC-like"/>
    <property type="match status" value="2"/>
</dbReference>
<dbReference type="SMART" id="SM00490">
    <property type="entry name" value="HELICc"/>
    <property type="match status" value="1"/>
</dbReference>
<dbReference type="RefSeq" id="WP_007070253.1">
    <property type="nucleotide sequence ID" value="NZ_GG698602.1"/>
</dbReference>
<feature type="domain" description="Helicase ATP-binding" evidence="18">
    <location>
        <begin position="24"/>
        <end position="193"/>
    </location>
</feature>
<keyword evidence="8 20" id="KW-0347">Helicase</keyword>
<keyword evidence="5" id="KW-0547">Nucleotide-binding</keyword>
<keyword evidence="10" id="KW-0067">ATP-binding</keyword>
<dbReference type="InterPro" id="IPR018982">
    <property type="entry name" value="RQC_domain"/>
</dbReference>
<dbReference type="CDD" id="cd17920">
    <property type="entry name" value="DEXHc_RecQ"/>
    <property type="match status" value="1"/>
</dbReference>
<dbReference type="Pfam" id="PF09382">
    <property type="entry name" value="RQC"/>
    <property type="match status" value="1"/>
</dbReference>
<evidence type="ECO:0000256" key="3">
    <source>
        <dbReference type="ARBA" id="ARBA00005446"/>
    </source>
</evidence>
<evidence type="ECO:0000256" key="1">
    <source>
        <dbReference type="ARBA" id="ARBA00001946"/>
    </source>
</evidence>
<evidence type="ECO:0000256" key="5">
    <source>
        <dbReference type="ARBA" id="ARBA00022741"/>
    </source>
</evidence>
<dbReference type="SMART" id="SM00341">
    <property type="entry name" value="HRDC"/>
    <property type="match status" value="2"/>
</dbReference>
<dbReference type="GO" id="GO:0006281">
    <property type="term" value="P:DNA repair"/>
    <property type="evidence" value="ECO:0007669"/>
    <property type="project" value="UniProtKB-KW"/>
</dbReference>
<dbReference type="InterPro" id="IPR006293">
    <property type="entry name" value="DNA_helicase_ATP-dep_RecQ_bac"/>
</dbReference>
<comment type="cofactor">
    <cofactor evidence="1">
        <name>Mg(2+)</name>
        <dbReference type="ChEBI" id="CHEBI:18420"/>
    </cofactor>
</comment>
<evidence type="ECO:0000256" key="13">
    <source>
        <dbReference type="ARBA" id="ARBA00023204"/>
    </source>
</evidence>
<sequence>MEPAELLKKYFGYDTFRPMQEDVIKTILSGRDVLAVMPTGAGKSVCFQIPALLFPHGTIIISPLISLMKDQVEALAEQGISASYVNSTVPFDESIERLRDLFRGRLKLLYMAPEKLEPTYFTDCLSKVPLSMVVIDEAHCVSQWGHDFRPSYRKIKTFIDTLPAKPVVTAFTATATSLVEEDMKRSLGLGKAAVFRTGLDRPNLSFRVIHGADRKDFILRYVQNHGKESGIIYCATRKAVDEIYEMLASRKIKAGRYHAGMEDDARKKGQEDFSFDRIHVMVATNAFGMGIDKSNVRYVLHYQMPKSMEAYYQEAGRAGRDGAKAECILLYSGQDAGIQRYLIESGNQTDDQKRMDYDRLYAMDGYCSTTGCLRNYILNYFGETADETCGRCGNCESGRGKVDITDEAVLIFQTVRSLKERYGAGVVADILKGSRTKMIRERNLDSLPTYGRLSFAKIKHLRTAIHFLIADGYLKRDGGESPLLHLTEKAEIVLERKAPVLGFAFGAEDVMASVAVEKKVILSETESGIFEKLRGLRLAIARKEHVPPFVVFSDATLEDMVSRLPRTEEEMAEVHGIGAFKLKKYGERFLAALGEFSGAEEMRGKDEREEKNIYERLERLRRSLAKKENLSTSQILSDTVLRRIAETRPATEEEFRGVKGIGPKKADKYAEVFLQALHPERSRISPKTESKVPEKREHIIPKTAKPVRGRKGKITAVRKETIQAGQTVSIDIETRAFFLYLKKVRARLAKEADLPAGSICADRDLEKMVKSETVSQNLPAAVKAEFEKAITTYKQVRYQMTGAAGKKGNSY</sequence>